<dbReference type="Pfam" id="PF13191">
    <property type="entry name" value="AAA_16"/>
    <property type="match status" value="1"/>
</dbReference>
<dbReference type="SUPFAM" id="SSF52540">
    <property type="entry name" value="P-loop containing nucleoside triphosphate hydrolases"/>
    <property type="match status" value="1"/>
</dbReference>
<keyword evidence="2" id="KW-0067">ATP-binding</keyword>
<dbReference type="InterPro" id="IPR027417">
    <property type="entry name" value="P-loop_NTPase"/>
</dbReference>
<dbReference type="PANTHER" id="PTHR16305">
    <property type="entry name" value="TESTICULAR SOLUBLE ADENYLYL CYCLASE"/>
    <property type="match status" value="1"/>
</dbReference>
<evidence type="ECO:0000256" key="1">
    <source>
        <dbReference type="ARBA" id="ARBA00022741"/>
    </source>
</evidence>
<dbReference type="RefSeq" id="WP_089255070.1">
    <property type="nucleotide sequence ID" value="NZ_FZPH01000022.1"/>
</dbReference>
<reference evidence="5 6" key="1">
    <citation type="submission" date="2017-06" db="EMBL/GenBank/DDBJ databases">
        <authorList>
            <person name="Kim H.J."/>
            <person name="Triplett B.A."/>
        </authorList>
    </citation>
    <scope>NUCLEOTIDE SEQUENCE [LARGE SCALE GENOMIC DNA]</scope>
    <source>
        <strain evidence="5 6">CGMCC 4.5593</strain>
    </source>
</reference>
<dbReference type="GO" id="GO:0005737">
    <property type="term" value="C:cytoplasm"/>
    <property type="evidence" value="ECO:0007669"/>
    <property type="project" value="TreeGrafter"/>
</dbReference>
<dbReference type="Proteomes" id="UP000198362">
    <property type="component" value="Unassembled WGS sequence"/>
</dbReference>
<evidence type="ECO:0000256" key="2">
    <source>
        <dbReference type="ARBA" id="ARBA00022840"/>
    </source>
</evidence>
<dbReference type="AlphaFoldDB" id="A0A239PG86"/>
<feature type="compositionally biased region" description="Low complexity" evidence="3">
    <location>
        <begin position="849"/>
        <end position="871"/>
    </location>
</feature>
<protein>
    <submittedName>
        <fullName evidence="5">Predicted ATPase</fullName>
    </submittedName>
</protein>
<accession>A0A239PG86</accession>
<feature type="region of interest" description="Disordered" evidence="3">
    <location>
        <begin position="899"/>
        <end position="1034"/>
    </location>
</feature>
<dbReference type="PANTHER" id="PTHR16305:SF35">
    <property type="entry name" value="TRANSCRIPTIONAL ACTIVATOR DOMAIN"/>
    <property type="match status" value="1"/>
</dbReference>
<evidence type="ECO:0000313" key="5">
    <source>
        <dbReference type="EMBL" id="SNT65379.1"/>
    </source>
</evidence>
<dbReference type="InterPro" id="IPR041664">
    <property type="entry name" value="AAA_16"/>
</dbReference>
<evidence type="ECO:0000313" key="6">
    <source>
        <dbReference type="Proteomes" id="UP000198362"/>
    </source>
</evidence>
<evidence type="ECO:0000259" key="4">
    <source>
        <dbReference type="Pfam" id="PF13191"/>
    </source>
</evidence>
<proteinExistence type="predicted"/>
<name>A0A239PG86_9ACTN</name>
<dbReference type="GO" id="GO:0005524">
    <property type="term" value="F:ATP binding"/>
    <property type="evidence" value="ECO:0007669"/>
    <property type="project" value="UniProtKB-KW"/>
</dbReference>
<feature type="domain" description="Orc1-like AAA ATPase" evidence="4">
    <location>
        <begin position="9"/>
        <end position="173"/>
    </location>
</feature>
<sequence>MGTRVGESVIGREHPAAMLRAEVDRVTESHGGLVLVTGEAGIGKTTLVTGAVDEARARGVTVLGGRCWDSESAPGYWPWVQVLRGLRRHATPDQWAEIEEAGGAAVAVLLGKTSDPETEAFTVYDGVTAALVAASQHAPVMVVFDDLHWADPASLRLLEFAAQHTWFERLLLVGTYRDVEVESAAHPLRPLLLPLQAKATTVTLTGLEPADVGALIERAAGRAPAGDVVAEVHRRTGGNPFFVEQTARLWRADGSLTAIPPGVRDAVRRRLDLLPGSLVELLTAGSVLGHEFHRQLLAAVVAEPVPQVDRLLDQAITARLVVGRGGGRFAFSHDLVRETLYDGLTDDARRSRHASVVRAVDEAPGLRGRLFPADLARHAYAAGEVIPSEQAVDHLVAAATDASGRLAPEEAHNHYRRALERVEDPTRRVKLYLDLSMELFHGRNRHEAWAQIEAAGEVARTLDEPAVLARVALVAERHRGPHSTRTPVIEALLREAHARYVGGDGTELSRERLVGNLIARTEAEARANNNDEALAFSLWSRHDSIWGLGSARERAALMAEMETVATRSGDWQTAAFAASLRWVALLEMGDPGYYAQVQALRAMTERLDVAMARMMSTIDRSIIATLRGDFTEAAALHRDLAGFIDGDQDENAYMGQHIRWALLMLRGRFTEAAEVIGARLAAHPPYYPLVTALNAVAQGDPEPGLRHLAETDAGDRGYQRWMEPLFLRLVAELAVLTRDPDLCARARAAFQPHAGEWLVSLYGCDVSGPVELWLAQVDAAEERWAEAAEGFARAQAAADRLGARPWSVQAGLGLAEARLAQGGDAAELLSEVERRATDLDMPHVAESARALATRASSRPAPRGVASPGRAGPARDGDAAAAAWSLPWADTTVDGSAAFPTGVTSAGETGSAVAHRTGSSMRAEDVVPPAGTPTDRSPSAGDADQDGEWSVAVGAAGVDGERSGSVGGAGGNAGRSAGVAGHDGERSGPAGEAGQDGERWGSAGGAGRAGEGSRQAGGAGGGAAPGDTAGPAPAEFRRDGDVWRLAFAGQVVHLPDAKGLRDLHELLNHPGDDIAAVVLLDPTAGPELLAARRMGGDPVLDDEAKARYKRRLSELDEAIDRVAHRGDQAKLATLDAERRALIDELRAAAGLGGRTRRLGDEAERARKTVTARIRDTLRKIDERHPALAAHLREAVSTGATCRYAPNTTTTWRL</sequence>
<feature type="compositionally biased region" description="Low complexity" evidence="3">
    <location>
        <begin position="1024"/>
        <end position="1033"/>
    </location>
</feature>
<dbReference type="EMBL" id="FZPH01000022">
    <property type="protein sequence ID" value="SNT65379.1"/>
    <property type="molecule type" value="Genomic_DNA"/>
</dbReference>
<gene>
    <name evidence="5" type="ORF">SAMN05421812_12236</name>
</gene>
<keyword evidence="1" id="KW-0547">Nucleotide-binding</keyword>
<organism evidence="5 6">
    <name type="scientific">Asanoa hainanensis</name>
    <dbReference type="NCBI Taxonomy" id="560556"/>
    <lineage>
        <taxon>Bacteria</taxon>
        <taxon>Bacillati</taxon>
        <taxon>Actinomycetota</taxon>
        <taxon>Actinomycetes</taxon>
        <taxon>Micromonosporales</taxon>
        <taxon>Micromonosporaceae</taxon>
        <taxon>Asanoa</taxon>
    </lineage>
</organism>
<feature type="region of interest" description="Disordered" evidence="3">
    <location>
        <begin position="849"/>
        <end position="878"/>
    </location>
</feature>
<keyword evidence="6" id="KW-1185">Reference proteome</keyword>
<dbReference type="GO" id="GO:0004016">
    <property type="term" value="F:adenylate cyclase activity"/>
    <property type="evidence" value="ECO:0007669"/>
    <property type="project" value="TreeGrafter"/>
</dbReference>
<dbReference type="OrthoDB" id="134712at2"/>
<feature type="compositionally biased region" description="Gly residues" evidence="3">
    <location>
        <begin position="1001"/>
        <end position="1023"/>
    </location>
</feature>
<evidence type="ECO:0000256" key="3">
    <source>
        <dbReference type="SAM" id="MobiDB-lite"/>
    </source>
</evidence>